<dbReference type="Proteomes" id="UP000305095">
    <property type="component" value="Unassembled WGS sequence"/>
</dbReference>
<dbReference type="EMBL" id="SZZP01000038">
    <property type="protein sequence ID" value="TKV73298.1"/>
    <property type="molecule type" value="Genomic_DNA"/>
</dbReference>
<dbReference type="Gene3D" id="1.10.287.680">
    <property type="entry name" value="Helix hairpin bin"/>
    <property type="match status" value="1"/>
</dbReference>
<dbReference type="Gene3D" id="1.10.3190.10">
    <property type="entry name" value="yfbu gene product, domain 2"/>
    <property type="match status" value="1"/>
</dbReference>
<accession>A0A4U6RIA4</accession>
<comment type="caution">
    <text evidence="1">The sequence shown here is derived from an EMBL/GenBank/DDBJ whole genome shotgun (WGS) entry which is preliminary data.</text>
</comment>
<dbReference type="AlphaFoldDB" id="A0A4U6RIA4"/>
<reference evidence="1 2" key="1">
    <citation type="submission" date="2019-05" db="EMBL/GenBank/DDBJ databases">
        <title>Draft Genome of Bradyrhizobium elkanii strain SEMIA 938, Used in Commercial Inoculants for Lupinus spp. in Brazil.</title>
        <authorList>
            <person name="Hungria M."/>
            <person name="Delamuta J.R.M."/>
            <person name="Ribeiro R.A."/>
            <person name="Nogueira M.A."/>
        </authorList>
    </citation>
    <scope>NUCLEOTIDE SEQUENCE [LARGE SCALE GENOMIC DNA]</scope>
    <source>
        <strain evidence="1 2">Semia 938</strain>
    </source>
</reference>
<gene>
    <name evidence="1" type="ORF">FDV58_37730</name>
</gene>
<evidence type="ECO:0000313" key="2">
    <source>
        <dbReference type="Proteomes" id="UP000305095"/>
    </source>
</evidence>
<dbReference type="InterPro" id="IPR023146">
    <property type="entry name" value="YfbU_alpha-helical_sf"/>
</dbReference>
<dbReference type="InterPro" id="IPR023145">
    <property type="entry name" value="YfbU_helix-hairpin_sf"/>
</dbReference>
<dbReference type="SUPFAM" id="SSF116960">
    <property type="entry name" value="YfbU-like"/>
    <property type="match status" value="1"/>
</dbReference>
<dbReference type="InterPro" id="IPR005587">
    <property type="entry name" value="UPF0304_YfbU"/>
</dbReference>
<evidence type="ECO:0000313" key="1">
    <source>
        <dbReference type="EMBL" id="TKV73298.1"/>
    </source>
</evidence>
<name>A0A4U6RIA4_BRAEL</name>
<evidence type="ECO:0008006" key="3">
    <source>
        <dbReference type="Google" id="ProtNLM"/>
    </source>
</evidence>
<protein>
    <recommendedName>
        <fullName evidence="3">YfbU family protein</fullName>
    </recommendedName>
</protein>
<dbReference type="RefSeq" id="WP_137483583.1">
    <property type="nucleotide sequence ID" value="NZ_SZZP01000038.1"/>
</dbReference>
<proteinExistence type="predicted"/>
<dbReference type="Pfam" id="PF03887">
    <property type="entry name" value="YfbU"/>
    <property type="match status" value="1"/>
</dbReference>
<sequence length="164" mass="18906">MNLSLFERVSLANQFRIRAKLEADDHLVQFAEILERGYVTLYGRVFEWIYDETPDAIGKEVQDIFDMYRALDRAYEAGAKPPADAFHPRFDGFDGNNDRHFGIAGFLIDDLGLWAELKGRPRNSHSMTTLGTYREMLKVWNDLDRPFPLTQDHVNKIAIGPKKS</sequence>
<organism evidence="1 2">
    <name type="scientific">Bradyrhizobium elkanii</name>
    <dbReference type="NCBI Taxonomy" id="29448"/>
    <lineage>
        <taxon>Bacteria</taxon>
        <taxon>Pseudomonadati</taxon>
        <taxon>Pseudomonadota</taxon>
        <taxon>Alphaproteobacteria</taxon>
        <taxon>Hyphomicrobiales</taxon>
        <taxon>Nitrobacteraceae</taxon>
        <taxon>Bradyrhizobium</taxon>
    </lineage>
</organism>